<dbReference type="EMBL" id="MU277211">
    <property type="protein sequence ID" value="KAI0061647.1"/>
    <property type="molecule type" value="Genomic_DNA"/>
</dbReference>
<proteinExistence type="predicted"/>
<reference evidence="1" key="2">
    <citation type="journal article" date="2022" name="New Phytol.">
        <title>Evolutionary transition to the ectomycorrhizal habit in the genomes of a hyperdiverse lineage of mushroom-forming fungi.</title>
        <authorList>
            <person name="Looney B."/>
            <person name="Miyauchi S."/>
            <person name="Morin E."/>
            <person name="Drula E."/>
            <person name="Courty P.E."/>
            <person name="Kohler A."/>
            <person name="Kuo A."/>
            <person name="LaButti K."/>
            <person name="Pangilinan J."/>
            <person name="Lipzen A."/>
            <person name="Riley R."/>
            <person name="Andreopoulos W."/>
            <person name="He G."/>
            <person name="Johnson J."/>
            <person name="Nolan M."/>
            <person name="Tritt A."/>
            <person name="Barry K.W."/>
            <person name="Grigoriev I.V."/>
            <person name="Nagy L.G."/>
            <person name="Hibbett D."/>
            <person name="Henrissat B."/>
            <person name="Matheny P.B."/>
            <person name="Labbe J."/>
            <person name="Martin F.M."/>
        </authorList>
    </citation>
    <scope>NUCLEOTIDE SEQUENCE</scope>
    <source>
        <strain evidence="1">HHB10654</strain>
    </source>
</reference>
<comment type="caution">
    <text evidence="1">The sequence shown here is derived from an EMBL/GenBank/DDBJ whole genome shotgun (WGS) entry which is preliminary data.</text>
</comment>
<reference evidence="1" key="1">
    <citation type="submission" date="2021-03" db="EMBL/GenBank/DDBJ databases">
        <authorList>
            <consortium name="DOE Joint Genome Institute"/>
            <person name="Ahrendt S."/>
            <person name="Looney B.P."/>
            <person name="Miyauchi S."/>
            <person name="Morin E."/>
            <person name="Drula E."/>
            <person name="Courty P.E."/>
            <person name="Chicoki N."/>
            <person name="Fauchery L."/>
            <person name="Kohler A."/>
            <person name="Kuo A."/>
            <person name="Labutti K."/>
            <person name="Pangilinan J."/>
            <person name="Lipzen A."/>
            <person name="Riley R."/>
            <person name="Andreopoulos W."/>
            <person name="He G."/>
            <person name="Johnson J."/>
            <person name="Barry K.W."/>
            <person name="Grigoriev I.V."/>
            <person name="Nagy L."/>
            <person name="Hibbett D."/>
            <person name="Henrissat B."/>
            <person name="Matheny P.B."/>
            <person name="Labbe J."/>
            <person name="Martin F."/>
        </authorList>
    </citation>
    <scope>NUCLEOTIDE SEQUENCE</scope>
    <source>
        <strain evidence="1">HHB10654</strain>
    </source>
</reference>
<sequence>IPGKGKGAIAARYIQKGELLIRERPLLLLPTQISTLPGKLILEKLGNLTPDQLAAFYNLSYVVIPHKISPEEGDKQVEISIFLTNAVAAGSNVGLFPTMARLNHGCSHAFNSVYSWREEEGVLVVHALKSIMEGEELLTAYFETRRPRDERRRHLQDEWAFYCTCASCSLPDAESKASDDRLSKMTELYRKLSTWGDGRIDGREAIKVVRRIWTIGEKEGYVSERGRLAADAAHVAAAHSDMDATMAWAELGLRWATYELGADSMLAEEMRRTAAEPRSHPMWGQRARLDVGHPGHGVR</sequence>
<organism evidence="1 2">
    <name type="scientific">Artomyces pyxidatus</name>
    <dbReference type="NCBI Taxonomy" id="48021"/>
    <lineage>
        <taxon>Eukaryota</taxon>
        <taxon>Fungi</taxon>
        <taxon>Dikarya</taxon>
        <taxon>Basidiomycota</taxon>
        <taxon>Agaricomycotina</taxon>
        <taxon>Agaricomycetes</taxon>
        <taxon>Russulales</taxon>
        <taxon>Auriscalpiaceae</taxon>
        <taxon>Artomyces</taxon>
    </lineage>
</organism>
<feature type="non-terminal residue" evidence="1">
    <location>
        <position position="1"/>
    </location>
</feature>
<dbReference type="Proteomes" id="UP000814140">
    <property type="component" value="Unassembled WGS sequence"/>
</dbReference>
<name>A0ACB8SZV1_9AGAM</name>
<gene>
    <name evidence="1" type="ORF">BV25DRAFT_1805276</name>
</gene>
<evidence type="ECO:0000313" key="1">
    <source>
        <dbReference type="EMBL" id="KAI0061647.1"/>
    </source>
</evidence>
<evidence type="ECO:0000313" key="2">
    <source>
        <dbReference type="Proteomes" id="UP000814140"/>
    </source>
</evidence>
<accession>A0ACB8SZV1</accession>
<protein>
    <submittedName>
        <fullName evidence="1">Uncharacterized protein</fullName>
    </submittedName>
</protein>
<keyword evidence="2" id="KW-1185">Reference proteome</keyword>